<protein>
    <submittedName>
        <fullName evidence="2">AmmeMemoRadiSam system protein A</fullName>
    </submittedName>
</protein>
<dbReference type="Proteomes" id="UP000886124">
    <property type="component" value="Unassembled WGS sequence"/>
</dbReference>
<dbReference type="PANTHER" id="PTHR13016:SF0">
    <property type="entry name" value="AMME SYNDROME CANDIDATE GENE 1 PROTEIN"/>
    <property type="match status" value="1"/>
</dbReference>
<dbReference type="InterPro" id="IPR036071">
    <property type="entry name" value="AMMECR1_dom_sf"/>
</dbReference>
<dbReference type="NCBIfam" id="TIGR04335">
    <property type="entry name" value="AmmeMemoSam_A"/>
    <property type="match status" value="1"/>
</dbReference>
<dbReference type="AlphaFoldDB" id="A0A7V5PQK0"/>
<dbReference type="InterPro" id="IPR023473">
    <property type="entry name" value="AMMECR1"/>
</dbReference>
<reference evidence="2" key="1">
    <citation type="journal article" date="2020" name="mSystems">
        <title>Genome- and Community-Level Interaction Insights into Carbon Utilization and Element Cycling Functions of Hydrothermarchaeota in Hydrothermal Sediment.</title>
        <authorList>
            <person name="Zhou Z."/>
            <person name="Liu Y."/>
            <person name="Xu W."/>
            <person name="Pan J."/>
            <person name="Luo Z.H."/>
            <person name="Li M."/>
        </authorList>
    </citation>
    <scope>NUCLEOTIDE SEQUENCE [LARGE SCALE GENOMIC DNA]</scope>
    <source>
        <strain evidence="2">HyVt-527</strain>
    </source>
</reference>
<dbReference type="InterPro" id="IPR027623">
    <property type="entry name" value="AmmeMemoSam_A"/>
</dbReference>
<dbReference type="Gene3D" id="3.30.1490.150">
    <property type="entry name" value="Hypothetical protein ph0010, domain 2"/>
    <property type="match status" value="1"/>
</dbReference>
<evidence type="ECO:0000313" key="2">
    <source>
        <dbReference type="EMBL" id="HHJ53301.1"/>
    </source>
</evidence>
<proteinExistence type="predicted"/>
<dbReference type="NCBIfam" id="TIGR00296">
    <property type="entry name" value="TIGR00296 family protein"/>
    <property type="match status" value="1"/>
</dbReference>
<dbReference type="Gene3D" id="3.30.700.20">
    <property type="entry name" value="Hypothetical protein ph0010, domain 1"/>
    <property type="match status" value="1"/>
</dbReference>
<dbReference type="EMBL" id="DROD01000572">
    <property type="protein sequence ID" value="HHJ53301.1"/>
    <property type="molecule type" value="Genomic_DNA"/>
</dbReference>
<feature type="non-terminal residue" evidence="2">
    <location>
        <position position="1"/>
    </location>
</feature>
<dbReference type="Pfam" id="PF01871">
    <property type="entry name" value="AMMECR1"/>
    <property type="match status" value="1"/>
</dbReference>
<dbReference type="InterPro" id="IPR027485">
    <property type="entry name" value="AMMECR1_N"/>
</dbReference>
<evidence type="ECO:0000259" key="1">
    <source>
        <dbReference type="PROSITE" id="PS51112"/>
    </source>
</evidence>
<dbReference type="PROSITE" id="PS51112">
    <property type="entry name" value="AMMECR1"/>
    <property type="match status" value="1"/>
</dbReference>
<accession>A0A7V5PQK0</accession>
<dbReference type="PANTHER" id="PTHR13016">
    <property type="entry name" value="AMMECR1 HOMOLOG"/>
    <property type="match status" value="1"/>
</dbReference>
<feature type="domain" description="AMMECR1" evidence="1">
    <location>
        <begin position="1"/>
        <end position="144"/>
    </location>
</feature>
<sequence length="144" mass="16148">RIDRGAFVTLTEQGRLRGCIGYTSPVKPLYLTVRDVAIEAALHDPRFAPVQESELSLLHYEISVLSPFHHVRDVNEIRVGRDGLLIWKDGRAGLLLPQVPVGLGWDRATFLEQTCRKAGLSKDAWQDPASDLFRFTAFVFSEGD</sequence>
<organism evidence="2">
    <name type="scientific">Caldithrix abyssi</name>
    <dbReference type="NCBI Taxonomy" id="187145"/>
    <lineage>
        <taxon>Bacteria</taxon>
        <taxon>Pseudomonadati</taxon>
        <taxon>Calditrichota</taxon>
        <taxon>Calditrichia</taxon>
        <taxon>Calditrichales</taxon>
        <taxon>Calditrichaceae</taxon>
        <taxon>Caldithrix</taxon>
    </lineage>
</organism>
<dbReference type="InterPro" id="IPR002733">
    <property type="entry name" value="AMMECR1_domain"/>
</dbReference>
<comment type="caution">
    <text evidence="2">The sequence shown here is derived from an EMBL/GenBank/DDBJ whole genome shotgun (WGS) entry which is preliminary data.</text>
</comment>
<gene>
    <name evidence="2" type="primary">amrA</name>
    <name evidence="2" type="ORF">ENJ89_08925</name>
</gene>
<name>A0A7V5PQK0_CALAY</name>
<dbReference type="SUPFAM" id="SSF143447">
    <property type="entry name" value="AMMECR1-like"/>
    <property type="match status" value="1"/>
</dbReference>